<sequence length="242" mass="28570">MISIIIPVYNSEKTIKKVCEKIIKVIGDSNIDYEIILIDDYSIDKSYEIMKSLNKQYEHITCIKLKHNYGQQNALLCGLRHGHGDYFVTIDDDLQNMPKDIMTLIKKLNQGYDVVYGIPDTRVHKNYRSIGTKLKELMFSLILRKPFNIKLTSFRIIKRSIVDKIAKEEASCVYLSASILKYTRNIGNVYVPYYNRIYGKSNYDFRKLYKLFFNILVYYGNMKLFNRYKKNSPQYIIDEILK</sequence>
<keyword evidence="3" id="KW-0808">Transferase</keyword>
<feature type="domain" description="Glycosyltransferase 2-like" evidence="8">
    <location>
        <begin position="3"/>
        <end position="164"/>
    </location>
</feature>
<comment type="caution">
    <text evidence="9">The sequence shown here is derived from an EMBL/GenBank/DDBJ whole genome shotgun (WGS) entry which is preliminary data.</text>
</comment>
<proteinExistence type="predicted"/>
<keyword evidence="7" id="KW-0472">Membrane</keyword>
<keyword evidence="2" id="KW-0328">Glycosyltransferase</keyword>
<dbReference type="Gene3D" id="3.90.550.10">
    <property type="entry name" value="Spore Coat Polysaccharide Biosynthesis Protein SpsA, Chain A"/>
    <property type="match status" value="1"/>
</dbReference>
<dbReference type="SUPFAM" id="SSF53448">
    <property type="entry name" value="Nucleotide-diphospho-sugar transferases"/>
    <property type="match status" value="1"/>
</dbReference>
<dbReference type="Proteomes" id="UP001144256">
    <property type="component" value="Unassembled WGS sequence"/>
</dbReference>
<dbReference type="EMBL" id="BRLB01000025">
    <property type="protein sequence ID" value="GKX32037.1"/>
    <property type="molecule type" value="Genomic_DNA"/>
</dbReference>
<evidence type="ECO:0000256" key="4">
    <source>
        <dbReference type="ARBA" id="ARBA00022692"/>
    </source>
</evidence>
<dbReference type="GO" id="GO:0009103">
    <property type="term" value="P:lipopolysaccharide biosynthetic process"/>
    <property type="evidence" value="ECO:0007669"/>
    <property type="project" value="UniProtKB-KW"/>
</dbReference>
<evidence type="ECO:0000256" key="1">
    <source>
        <dbReference type="ARBA" id="ARBA00022475"/>
    </source>
</evidence>
<keyword evidence="4" id="KW-0812">Transmembrane</keyword>
<dbReference type="Pfam" id="PF00535">
    <property type="entry name" value="Glycos_transf_2"/>
    <property type="match status" value="1"/>
</dbReference>
<keyword evidence="10" id="KW-1185">Reference proteome</keyword>
<dbReference type="GO" id="GO:0005886">
    <property type="term" value="C:plasma membrane"/>
    <property type="evidence" value="ECO:0007669"/>
    <property type="project" value="TreeGrafter"/>
</dbReference>
<dbReference type="PANTHER" id="PTHR48090:SF3">
    <property type="entry name" value="UNDECAPRENYL-PHOSPHATE 4-DEOXY-4-FORMAMIDO-L-ARABINOSE TRANSFERASE"/>
    <property type="match status" value="1"/>
</dbReference>
<name>A0A9W5YEH7_9FIRM</name>
<keyword evidence="5" id="KW-0448">Lipopolysaccharide biosynthesis</keyword>
<dbReference type="GO" id="GO:0099621">
    <property type="term" value="F:undecaprenyl-phosphate 4-deoxy-4-formamido-L-arabinose transferase activity"/>
    <property type="evidence" value="ECO:0007669"/>
    <property type="project" value="TreeGrafter"/>
</dbReference>
<keyword evidence="6" id="KW-1133">Transmembrane helix</keyword>
<gene>
    <name evidence="9" type="ORF">SH1V18_45170</name>
</gene>
<evidence type="ECO:0000256" key="2">
    <source>
        <dbReference type="ARBA" id="ARBA00022676"/>
    </source>
</evidence>
<dbReference type="InterPro" id="IPR001173">
    <property type="entry name" value="Glyco_trans_2-like"/>
</dbReference>
<dbReference type="CDD" id="cd04187">
    <property type="entry name" value="DPM1_like_bac"/>
    <property type="match status" value="1"/>
</dbReference>
<evidence type="ECO:0000259" key="8">
    <source>
        <dbReference type="Pfam" id="PF00535"/>
    </source>
</evidence>
<evidence type="ECO:0000256" key="7">
    <source>
        <dbReference type="ARBA" id="ARBA00023136"/>
    </source>
</evidence>
<evidence type="ECO:0000256" key="5">
    <source>
        <dbReference type="ARBA" id="ARBA00022985"/>
    </source>
</evidence>
<dbReference type="InterPro" id="IPR029044">
    <property type="entry name" value="Nucleotide-diphossugar_trans"/>
</dbReference>
<evidence type="ECO:0000256" key="6">
    <source>
        <dbReference type="ARBA" id="ARBA00022989"/>
    </source>
</evidence>
<dbReference type="InterPro" id="IPR050256">
    <property type="entry name" value="Glycosyltransferase_2"/>
</dbReference>
<evidence type="ECO:0000313" key="9">
    <source>
        <dbReference type="EMBL" id="GKX32037.1"/>
    </source>
</evidence>
<evidence type="ECO:0000256" key="3">
    <source>
        <dbReference type="ARBA" id="ARBA00022679"/>
    </source>
</evidence>
<reference evidence="9" key="1">
    <citation type="submission" date="2022-06" db="EMBL/GenBank/DDBJ databases">
        <title>Vallitalea longa sp. nov., an anaerobic bacterium isolated from marine sediment.</title>
        <authorList>
            <person name="Hirano S."/>
            <person name="Terahara T."/>
            <person name="Mori K."/>
            <person name="Hamada M."/>
            <person name="Matsumoto R."/>
            <person name="Kobayashi T."/>
        </authorList>
    </citation>
    <scope>NUCLEOTIDE SEQUENCE</scope>
    <source>
        <strain evidence="9">SH18-1</strain>
    </source>
</reference>
<evidence type="ECO:0000313" key="10">
    <source>
        <dbReference type="Proteomes" id="UP001144256"/>
    </source>
</evidence>
<accession>A0A9W5YEH7</accession>
<keyword evidence="1" id="KW-1003">Cell membrane</keyword>
<dbReference type="PANTHER" id="PTHR48090">
    <property type="entry name" value="UNDECAPRENYL-PHOSPHATE 4-DEOXY-4-FORMAMIDO-L-ARABINOSE TRANSFERASE-RELATED"/>
    <property type="match status" value="1"/>
</dbReference>
<organism evidence="9 10">
    <name type="scientific">Vallitalea longa</name>
    <dbReference type="NCBI Taxonomy" id="2936439"/>
    <lineage>
        <taxon>Bacteria</taxon>
        <taxon>Bacillati</taxon>
        <taxon>Bacillota</taxon>
        <taxon>Clostridia</taxon>
        <taxon>Lachnospirales</taxon>
        <taxon>Vallitaleaceae</taxon>
        <taxon>Vallitalea</taxon>
    </lineage>
</organism>
<protein>
    <recommendedName>
        <fullName evidence="8">Glycosyltransferase 2-like domain-containing protein</fullName>
    </recommendedName>
</protein>
<dbReference type="AlphaFoldDB" id="A0A9W5YEH7"/>